<dbReference type="GO" id="GO:0016491">
    <property type="term" value="F:oxidoreductase activity"/>
    <property type="evidence" value="ECO:0007669"/>
    <property type="project" value="UniProtKB-KW"/>
</dbReference>
<proteinExistence type="inferred from homology"/>
<dbReference type="EMBL" id="QOQF01000025">
    <property type="protein sequence ID" value="RCL76085.1"/>
    <property type="molecule type" value="Genomic_DNA"/>
</dbReference>
<dbReference type="PANTHER" id="PTHR44196">
    <property type="entry name" value="DEHYDROGENASE/REDUCTASE SDR FAMILY MEMBER 7B"/>
    <property type="match status" value="1"/>
</dbReference>
<dbReference type="CDD" id="cd05233">
    <property type="entry name" value="SDR_c"/>
    <property type="match status" value="1"/>
</dbReference>
<comment type="caution">
    <text evidence="4">The sequence shown here is derived from an EMBL/GenBank/DDBJ whole genome shotgun (WGS) entry which is preliminary data.</text>
</comment>
<sequence>MLKNFQNKSVLITGAATGIGRALSHELANRGAIVYVTALTKKEAQIVVEEITSSNGKAIAAKLDVGKFKDIEKMINLVVSEQGKLDLMINNAGVAYVGESFDMQVETIEKLAHINFTAVNAGAVLAYTQMKKQGFGHILNTASMGGFLPTPGMAVYAATKHGVVGLTTSLASEGKDFNIVVKASCPGFIKSELMNKSGDVSNNMSEYLDLLPEPIDASIAAKTIINGLGKKSVLIFTPYYAKISYFLNRFVPGFLARGGDDILNKYRKATGVMK</sequence>
<dbReference type="PROSITE" id="PS00061">
    <property type="entry name" value="ADH_SHORT"/>
    <property type="match status" value="1"/>
</dbReference>
<protein>
    <submittedName>
        <fullName evidence="4">SDR family NAD(P)-dependent oxidoreductase</fullName>
    </submittedName>
</protein>
<dbReference type="SUPFAM" id="SSF51735">
    <property type="entry name" value="NAD(P)-binding Rossmann-fold domains"/>
    <property type="match status" value="1"/>
</dbReference>
<evidence type="ECO:0000256" key="2">
    <source>
        <dbReference type="ARBA" id="ARBA00023002"/>
    </source>
</evidence>
<dbReference type="PRINTS" id="PR00080">
    <property type="entry name" value="SDRFAMILY"/>
</dbReference>
<dbReference type="Pfam" id="PF00106">
    <property type="entry name" value="adh_short"/>
    <property type="match status" value="1"/>
</dbReference>
<evidence type="ECO:0000256" key="1">
    <source>
        <dbReference type="ARBA" id="ARBA00006484"/>
    </source>
</evidence>
<dbReference type="Gene3D" id="3.40.50.720">
    <property type="entry name" value="NAD(P)-binding Rossmann-like Domain"/>
    <property type="match status" value="1"/>
</dbReference>
<comment type="similarity">
    <text evidence="1 3">Belongs to the short-chain dehydrogenases/reductases (SDR) family.</text>
</comment>
<keyword evidence="2" id="KW-0560">Oxidoreductase</keyword>
<dbReference type="PRINTS" id="PR00081">
    <property type="entry name" value="GDHRDH"/>
</dbReference>
<accession>A0A368DXY5</accession>
<reference evidence="4 5" key="1">
    <citation type="journal article" date="2018" name="Microbiome">
        <title>Fine metagenomic profile of the Mediterranean stratified and mixed water columns revealed by assembly and recruitment.</title>
        <authorList>
            <person name="Haro-Moreno J.M."/>
            <person name="Lopez-Perez M."/>
            <person name="De La Torre J.R."/>
            <person name="Picazo A."/>
            <person name="Camacho A."/>
            <person name="Rodriguez-Valera F."/>
        </authorList>
    </citation>
    <scope>NUCLEOTIDE SEQUENCE [LARGE SCALE GENOMIC DNA]</scope>
    <source>
        <strain evidence="4">MED-G55</strain>
    </source>
</reference>
<evidence type="ECO:0000256" key="3">
    <source>
        <dbReference type="RuleBase" id="RU000363"/>
    </source>
</evidence>
<organism evidence="4 5">
    <name type="scientific">PS1 clade bacterium</name>
    <dbReference type="NCBI Taxonomy" id="2175152"/>
    <lineage>
        <taxon>Bacteria</taxon>
        <taxon>Pseudomonadati</taxon>
        <taxon>Pseudomonadota</taxon>
        <taxon>Alphaproteobacteria</taxon>
        <taxon>PS1 clade</taxon>
    </lineage>
</organism>
<evidence type="ECO:0000313" key="4">
    <source>
        <dbReference type="EMBL" id="RCL76085.1"/>
    </source>
</evidence>
<dbReference type="GO" id="GO:0016020">
    <property type="term" value="C:membrane"/>
    <property type="evidence" value="ECO:0007669"/>
    <property type="project" value="TreeGrafter"/>
</dbReference>
<dbReference type="PANTHER" id="PTHR44196:SF1">
    <property type="entry name" value="DEHYDROGENASE_REDUCTASE SDR FAMILY MEMBER 7B"/>
    <property type="match status" value="1"/>
</dbReference>
<gene>
    <name evidence="4" type="ORF">DBW69_05640</name>
</gene>
<name>A0A368DXY5_9PROT</name>
<evidence type="ECO:0000313" key="5">
    <source>
        <dbReference type="Proteomes" id="UP000252132"/>
    </source>
</evidence>
<dbReference type="InterPro" id="IPR036291">
    <property type="entry name" value="NAD(P)-bd_dom_sf"/>
</dbReference>
<dbReference type="AlphaFoldDB" id="A0A368DXY5"/>
<dbReference type="InterPro" id="IPR020904">
    <property type="entry name" value="Sc_DH/Rdtase_CS"/>
</dbReference>
<dbReference type="InterPro" id="IPR002347">
    <property type="entry name" value="SDR_fam"/>
</dbReference>
<dbReference type="Proteomes" id="UP000252132">
    <property type="component" value="Unassembled WGS sequence"/>
</dbReference>